<dbReference type="Proteomes" id="UP000799771">
    <property type="component" value="Unassembled WGS sequence"/>
</dbReference>
<feature type="region of interest" description="Disordered" evidence="2">
    <location>
        <begin position="142"/>
        <end position="179"/>
    </location>
</feature>
<dbReference type="GeneID" id="54411191"/>
<sequence>MSFDLDALFQERLEVFPPPVTSLALSDACLDVANITEAALAVSQPNPHTEEIIRSLIRDRDQWQARAEEMMKTNLDSERRFYDKLPPKTGHSLDVVRRLNRLQSDNSRLQSEVLHLKDNLKAAECENTNLCDENVGQTRRLKGANKKTRNAKDVAGKEEAKAKTAVHDKQQRASSERKMKKERNDALAACEEQKKINDNLRAELEIECSSRPHLRVRETTADEVTAVIPIELLIRREEFRVLLTTFESSQKTMTDRTRELYESWKESRDEEELQVVGAVYVRDEKKKIAVDLFEDMDEGPGHPQTGAEHDGWRSKRGLEAISRHALARHNA</sequence>
<feature type="region of interest" description="Disordered" evidence="2">
    <location>
        <begin position="295"/>
        <end position="314"/>
    </location>
</feature>
<reference evidence="3" key="1">
    <citation type="journal article" date="2020" name="Stud. Mycol.">
        <title>101 Dothideomycetes genomes: a test case for predicting lifestyles and emergence of pathogens.</title>
        <authorList>
            <person name="Haridas S."/>
            <person name="Albert R."/>
            <person name="Binder M."/>
            <person name="Bloem J."/>
            <person name="Labutti K."/>
            <person name="Salamov A."/>
            <person name="Andreopoulos B."/>
            <person name="Baker S."/>
            <person name="Barry K."/>
            <person name="Bills G."/>
            <person name="Bluhm B."/>
            <person name="Cannon C."/>
            <person name="Castanera R."/>
            <person name="Culley D."/>
            <person name="Daum C."/>
            <person name="Ezra D."/>
            <person name="Gonzalez J."/>
            <person name="Henrissat B."/>
            <person name="Kuo A."/>
            <person name="Liang C."/>
            <person name="Lipzen A."/>
            <person name="Lutzoni F."/>
            <person name="Magnuson J."/>
            <person name="Mondo S."/>
            <person name="Nolan M."/>
            <person name="Ohm R."/>
            <person name="Pangilinan J."/>
            <person name="Park H.-J."/>
            <person name="Ramirez L."/>
            <person name="Alfaro M."/>
            <person name="Sun H."/>
            <person name="Tritt A."/>
            <person name="Yoshinaga Y."/>
            <person name="Zwiers L.-H."/>
            <person name="Turgeon B."/>
            <person name="Goodwin S."/>
            <person name="Spatafora J."/>
            <person name="Crous P."/>
            <person name="Grigoriev I."/>
        </authorList>
    </citation>
    <scope>NUCLEOTIDE SEQUENCE</scope>
    <source>
        <strain evidence="3">CBS 119687</strain>
    </source>
</reference>
<dbReference type="EMBL" id="ML977513">
    <property type="protein sequence ID" value="KAF2126503.1"/>
    <property type="molecule type" value="Genomic_DNA"/>
</dbReference>
<organism evidence="3 4">
    <name type="scientific">Dothidotthia symphoricarpi CBS 119687</name>
    <dbReference type="NCBI Taxonomy" id="1392245"/>
    <lineage>
        <taxon>Eukaryota</taxon>
        <taxon>Fungi</taxon>
        <taxon>Dikarya</taxon>
        <taxon>Ascomycota</taxon>
        <taxon>Pezizomycotina</taxon>
        <taxon>Dothideomycetes</taxon>
        <taxon>Pleosporomycetidae</taxon>
        <taxon>Pleosporales</taxon>
        <taxon>Dothidotthiaceae</taxon>
        <taxon>Dothidotthia</taxon>
    </lineage>
</organism>
<feature type="coiled-coil region" evidence="1">
    <location>
        <begin position="99"/>
        <end position="133"/>
    </location>
</feature>
<dbReference type="AlphaFoldDB" id="A0A6A6A5P9"/>
<gene>
    <name evidence="3" type="ORF">P153DRAFT_388544</name>
</gene>
<evidence type="ECO:0000313" key="4">
    <source>
        <dbReference type="Proteomes" id="UP000799771"/>
    </source>
</evidence>
<keyword evidence="1" id="KW-0175">Coiled coil</keyword>
<evidence type="ECO:0000313" key="3">
    <source>
        <dbReference type="EMBL" id="KAF2126503.1"/>
    </source>
</evidence>
<evidence type="ECO:0000256" key="2">
    <source>
        <dbReference type="SAM" id="MobiDB-lite"/>
    </source>
</evidence>
<evidence type="ECO:0000256" key="1">
    <source>
        <dbReference type="SAM" id="Coils"/>
    </source>
</evidence>
<accession>A0A6A6A5P9</accession>
<name>A0A6A6A5P9_9PLEO</name>
<dbReference type="OrthoDB" id="3796753at2759"/>
<dbReference type="RefSeq" id="XP_033520895.1">
    <property type="nucleotide sequence ID" value="XM_033670759.1"/>
</dbReference>
<feature type="compositionally biased region" description="Basic and acidic residues" evidence="2">
    <location>
        <begin position="150"/>
        <end position="179"/>
    </location>
</feature>
<proteinExistence type="predicted"/>
<protein>
    <submittedName>
        <fullName evidence="3">Uncharacterized protein</fullName>
    </submittedName>
</protein>
<keyword evidence="4" id="KW-1185">Reference proteome</keyword>